<feature type="transmembrane region" description="Helical" evidence="1">
    <location>
        <begin position="33"/>
        <end position="51"/>
    </location>
</feature>
<dbReference type="EMBL" id="LAZR01000260">
    <property type="protein sequence ID" value="KKN78596.1"/>
    <property type="molecule type" value="Genomic_DNA"/>
</dbReference>
<sequence length="59" mass="6066">MRKDAGEASIKVGTNVITAGFIGLAFANSGESLASAFIAILLGGVLIYYGIKFRDGGNE</sequence>
<comment type="caution">
    <text evidence="2">The sequence shown here is derived from an EMBL/GenBank/DDBJ whole genome shotgun (WGS) entry which is preliminary data.</text>
</comment>
<dbReference type="AlphaFoldDB" id="A0A0F9VYS9"/>
<name>A0A0F9VYS9_9ZZZZ</name>
<evidence type="ECO:0000313" key="2">
    <source>
        <dbReference type="EMBL" id="KKN78596.1"/>
    </source>
</evidence>
<keyword evidence="1" id="KW-0472">Membrane</keyword>
<keyword evidence="1" id="KW-0812">Transmembrane</keyword>
<organism evidence="2">
    <name type="scientific">marine sediment metagenome</name>
    <dbReference type="NCBI Taxonomy" id="412755"/>
    <lineage>
        <taxon>unclassified sequences</taxon>
        <taxon>metagenomes</taxon>
        <taxon>ecological metagenomes</taxon>
    </lineage>
</organism>
<reference evidence="2" key="1">
    <citation type="journal article" date="2015" name="Nature">
        <title>Complex archaea that bridge the gap between prokaryotes and eukaryotes.</title>
        <authorList>
            <person name="Spang A."/>
            <person name="Saw J.H."/>
            <person name="Jorgensen S.L."/>
            <person name="Zaremba-Niedzwiedzka K."/>
            <person name="Martijn J."/>
            <person name="Lind A.E."/>
            <person name="van Eijk R."/>
            <person name="Schleper C."/>
            <person name="Guy L."/>
            <person name="Ettema T.J."/>
        </authorList>
    </citation>
    <scope>NUCLEOTIDE SEQUENCE</scope>
</reference>
<feature type="transmembrane region" description="Helical" evidence="1">
    <location>
        <begin position="12"/>
        <end position="27"/>
    </location>
</feature>
<accession>A0A0F9VYS9</accession>
<proteinExistence type="predicted"/>
<keyword evidence="1" id="KW-1133">Transmembrane helix</keyword>
<gene>
    <name evidence="2" type="ORF">LCGC14_0348880</name>
</gene>
<protein>
    <submittedName>
        <fullName evidence="2">Uncharacterized protein</fullName>
    </submittedName>
</protein>
<evidence type="ECO:0000256" key="1">
    <source>
        <dbReference type="SAM" id="Phobius"/>
    </source>
</evidence>